<dbReference type="EMBL" id="JBHSNZ010000015">
    <property type="protein sequence ID" value="MFC5810247.1"/>
    <property type="molecule type" value="Genomic_DNA"/>
</dbReference>
<reference evidence="4" key="1">
    <citation type="journal article" date="2019" name="Int. J. Syst. Evol. Microbiol.">
        <title>The Global Catalogue of Microorganisms (GCM) 10K type strain sequencing project: providing services to taxonomists for standard genome sequencing and annotation.</title>
        <authorList>
            <consortium name="The Broad Institute Genomics Platform"/>
            <consortium name="The Broad Institute Genome Sequencing Center for Infectious Disease"/>
            <person name="Wu L."/>
            <person name="Ma J."/>
        </authorList>
    </citation>
    <scope>NUCLEOTIDE SEQUENCE [LARGE SCALE GENOMIC DNA]</scope>
    <source>
        <strain evidence="4">JCM 9918</strain>
    </source>
</reference>
<evidence type="ECO:0000313" key="4">
    <source>
        <dbReference type="Proteomes" id="UP001596112"/>
    </source>
</evidence>
<dbReference type="InterPro" id="IPR002018">
    <property type="entry name" value="CarbesteraseB"/>
</dbReference>
<dbReference type="InterPro" id="IPR029058">
    <property type="entry name" value="AB_hydrolase_fold"/>
</dbReference>
<gene>
    <name evidence="3" type="ORF">ACFQGO_22565</name>
</gene>
<dbReference type="Gene3D" id="3.40.50.1820">
    <property type="entry name" value="alpha/beta hydrolase"/>
    <property type="match status" value="1"/>
</dbReference>
<feature type="compositionally biased region" description="Pro residues" evidence="1">
    <location>
        <begin position="59"/>
        <end position="69"/>
    </location>
</feature>
<accession>A0ABW1BB63</accession>
<keyword evidence="4" id="KW-1185">Reference proteome</keyword>
<dbReference type="Proteomes" id="UP001596112">
    <property type="component" value="Unassembled WGS sequence"/>
</dbReference>
<protein>
    <submittedName>
        <fullName evidence="3">Carboxylesterase family protein</fullName>
    </submittedName>
</protein>
<evidence type="ECO:0000313" key="3">
    <source>
        <dbReference type="EMBL" id="MFC5810247.1"/>
    </source>
</evidence>
<organism evidence="3 4">
    <name type="scientific">Streptomyces heilongjiangensis</name>
    <dbReference type="NCBI Taxonomy" id="945052"/>
    <lineage>
        <taxon>Bacteria</taxon>
        <taxon>Bacillati</taxon>
        <taxon>Actinomycetota</taxon>
        <taxon>Actinomycetes</taxon>
        <taxon>Kitasatosporales</taxon>
        <taxon>Streptomycetaceae</taxon>
        <taxon>Streptomyces</taxon>
    </lineage>
</organism>
<comment type="caution">
    <text evidence="3">The sequence shown here is derived from an EMBL/GenBank/DDBJ whole genome shotgun (WGS) entry which is preliminary data.</text>
</comment>
<feature type="region of interest" description="Disordered" evidence="1">
    <location>
        <begin position="25"/>
        <end position="92"/>
    </location>
</feature>
<name>A0ABW1BB63_9ACTN</name>
<evidence type="ECO:0000256" key="1">
    <source>
        <dbReference type="SAM" id="MobiDB-lite"/>
    </source>
</evidence>
<feature type="domain" description="Carboxylesterase type B" evidence="2">
    <location>
        <begin position="4"/>
        <end position="91"/>
    </location>
</feature>
<evidence type="ECO:0000259" key="2">
    <source>
        <dbReference type="Pfam" id="PF00135"/>
    </source>
</evidence>
<dbReference type="Pfam" id="PF00135">
    <property type="entry name" value="COesterase"/>
    <property type="match status" value="1"/>
</dbReference>
<proteinExistence type="predicted"/>
<dbReference type="RefSeq" id="WP_272171743.1">
    <property type="nucleotide sequence ID" value="NZ_JAQOSL010000036.1"/>
</dbReference>
<dbReference type="SUPFAM" id="SSF53474">
    <property type="entry name" value="alpha/beta-Hydrolases"/>
    <property type="match status" value="1"/>
</dbReference>
<sequence>MTDPRARTAPGRLIGKRDGATAVLHGVPFASPPVGDLRRRPPWPAARWDGERRTYGFGPAPPQPQPQPPTDSIMYRTNGADRRPLVISEDCP</sequence>